<dbReference type="EMBL" id="JACIBY010000004">
    <property type="protein sequence ID" value="MBB3838462.1"/>
    <property type="molecule type" value="Genomic_DNA"/>
</dbReference>
<organism evidence="2 3">
    <name type="scientific">Runella defluvii</name>
    <dbReference type="NCBI Taxonomy" id="370973"/>
    <lineage>
        <taxon>Bacteria</taxon>
        <taxon>Pseudomonadati</taxon>
        <taxon>Bacteroidota</taxon>
        <taxon>Cytophagia</taxon>
        <taxon>Cytophagales</taxon>
        <taxon>Spirosomataceae</taxon>
        <taxon>Runella</taxon>
    </lineage>
</organism>
<keyword evidence="1" id="KW-0732">Signal</keyword>
<accession>A0A7W5ZJJ2</accession>
<keyword evidence="3" id="KW-1185">Reference proteome</keyword>
<evidence type="ECO:0008006" key="4">
    <source>
        <dbReference type="Google" id="ProtNLM"/>
    </source>
</evidence>
<name>A0A7W5ZJJ2_9BACT</name>
<comment type="caution">
    <text evidence="2">The sequence shown here is derived from an EMBL/GenBank/DDBJ whole genome shotgun (WGS) entry which is preliminary data.</text>
</comment>
<dbReference type="Proteomes" id="UP000541352">
    <property type="component" value="Unassembled WGS sequence"/>
</dbReference>
<sequence length="87" mass="9714">MKKLIVFFCLLAVLSCKKGALDPTGTSCEKASAEYEKVLTAWSQDINNKTKCEAVKKSLSDIIRSCSVYTAAQRKVYEDQIKDIDCE</sequence>
<protein>
    <recommendedName>
        <fullName evidence="4">Lipoprotein</fullName>
    </recommendedName>
</protein>
<evidence type="ECO:0000313" key="2">
    <source>
        <dbReference type="EMBL" id="MBB3838462.1"/>
    </source>
</evidence>
<dbReference type="RefSeq" id="WP_183973920.1">
    <property type="nucleotide sequence ID" value="NZ_JACIBY010000004.1"/>
</dbReference>
<proteinExistence type="predicted"/>
<feature type="signal peptide" evidence="1">
    <location>
        <begin position="1"/>
        <end position="20"/>
    </location>
</feature>
<evidence type="ECO:0000313" key="3">
    <source>
        <dbReference type="Proteomes" id="UP000541352"/>
    </source>
</evidence>
<dbReference type="AlphaFoldDB" id="A0A7W5ZJJ2"/>
<dbReference type="PROSITE" id="PS51257">
    <property type="entry name" value="PROKAR_LIPOPROTEIN"/>
    <property type="match status" value="1"/>
</dbReference>
<feature type="chain" id="PRO_5031114177" description="Lipoprotein" evidence="1">
    <location>
        <begin position="21"/>
        <end position="87"/>
    </location>
</feature>
<reference evidence="2 3" key="1">
    <citation type="submission" date="2020-08" db="EMBL/GenBank/DDBJ databases">
        <title>Genomic Encyclopedia of Type Strains, Phase IV (KMG-IV): sequencing the most valuable type-strain genomes for metagenomic binning, comparative biology and taxonomic classification.</title>
        <authorList>
            <person name="Goeker M."/>
        </authorList>
    </citation>
    <scope>NUCLEOTIDE SEQUENCE [LARGE SCALE GENOMIC DNA]</scope>
    <source>
        <strain evidence="2 3">DSM 17976</strain>
    </source>
</reference>
<evidence type="ECO:0000256" key="1">
    <source>
        <dbReference type="SAM" id="SignalP"/>
    </source>
</evidence>
<gene>
    <name evidence="2" type="ORF">FHS57_002467</name>
</gene>